<protein>
    <submittedName>
        <fullName evidence="2">Protein of unassigned function</fullName>
    </submittedName>
</protein>
<name>A0A089Q5F1_9HYPH</name>
<dbReference type="PANTHER" id="PTHR38590:SF1">
    <property type="entry name" value="BLL0828 PROTEIN"/>
    <property type="match status" value="1"/>
</dbReference>
<dbReference type="RefSeq" id="WP_043756808.1">
    <property type="nucleotide sequence ID" value="NZ_CP003811.1"/>
</dbReference>
<evidence type="ECO:0000259" key="1">
    <source>
        <dbReference type="Pfam" id="PF04480"/>
    </source>
</evidence>
<sequence length="117" mass="13503">MIKSTPRARSLRRTQTSAEAKLWRVLRNRALNGWKFRRQHPIDRYIVDFACIEAKLIVEVDGATHSTDAELVRDAMRTEILESLGFALLRIPNADIHDHRDGVRETILAALERRDTV</sequence>
<dbReference type="PANTHER" id="PTHR38590">
    <property type="entry name" value="BLL0828 PROTEIN"/>
    <property type="match status" value="1"/>
</dbReference>
<dbReference type="InterPro" id="IPR011335">
    <property type="entry name" value="Restrct_endonuc-II-like"/>
</dbReference>
<dbReference type="InterPro" id="IPR007569">
    <property type="entry name" value="DUF559"/>
</dbReference>
<dbReference type="AlphaFoldDB" id="A0A089Q5F1"/>
<dbReference type="HOGENOM" id="CLU_107928_1_0_5"/>
<evidence type="ECO:0000313" key="3">
    <source>
        <dbReference type="Proteomes" id="UP000029492"/>
    </source>
</evidence>
<dbReference type="Gene3D" id="3.40.960.10">
    <property type="entry name" value="VSR Endonuclease"/>
    <property type="match status" value="1"/>
</dbReference>
<keyword evidence="3" id="KW-1185">Reference proteome</keyword>
<evidence type="ECO:0000313" key="2">
    <source>
        <dbReference type="EMBL" id="AIQ89799.1"/>
    </source>
</evidence>
<dbReference type="STRING" id="693986.MOC_2044"/>
<gene>
    <name evidence="2" type="ORF">MOC_2044</name>
</gene>
<dbReference type="EMBL" id="CP003811">
    <property type="protein sequence ID" value="AIQ89799.1"/>
    <property type="molecule type" value="Genomic_DNA"/>
</dbReference>
<accession>A0A089Q5F1</accession>
<organism evidence="2 3">
    <name type="scientific">Methylobacterium oryzae CBMB20</name>
    <dbReference type="NCBI Taxonomy" id="693986"/>
    <lineage>
        <taxon>Bacteria</taxon>
        <taxon>Pseudomonadati</taxon>
        <taxon>Pseudomonadota</taxon>
        <taxon>Alphaproteobacteria</taxon>
        <taxon>Hyphomicrobiales</taxon>
        <taxon>Methylobacteriaceae</taxon>
        <taxon>Methylobacterium</taxon>
    </lineage>
</organism>
<dbReference type="KEGG" id="mor:MOC_2044"/>
<dbReference type="InterPro" id="IPR047216">
    <property type="entry name" value="Endonuclease_DUF559_bact"/>
</dbReference>
<reference evidence="2 3" key="1">
    <citation type="journal article" date="2014" name="PLoS ONE">
        <title>Genome Information of Methylobacterium oryzae, a Plant-Probiotic Methylotroph in the Phyllosphere.</title>
        <authorList>
            <person name="Kwak M.J."/>
            <person name="Jeong H."/>
            <person name="Madhaiyan M."/>
            <person name="Lee Y."/>
            <person name="Sa T.M."/>
            <person name="Oh T.K."/>
            <person name="Kim J.F."/>
        </authorList>
    </citation>
    <scope>NUCLEOTIDE SEQUENCE [LARGE SCALE GENOMIC DNA]</scope>
    <source>
        <strain evidence="2 3">CBMB20</strain>
    </source>
</reference>
<proteinExistence type="predicted"/>
<dbReference type="SUPFAM" id="SSF52980">
    <property type="entry name" value="Restriction endonuclease-like"/>
    <property type="match status" value="1"/>
</dbReference>
<dbReference type="eggNOG" id="COG2852">
    <property type="taxonomic scope" value="Bacteria"/>
</dbReference>
<feature type="domain" description="DUF559" evidence="1">
    <location>
        <begin position="4"/>
        <end position="112"/>
    </location>
</feature>
<dbReference type="Pfam" id="PF04480">
    <property type="entry name" value="DUF559"/>
    <property type="match status" value="1"/>
</dbReference>
<dbReference type="Proteomes" id="UP000029492">
    <property type="component" value="Chromosome"/>
</dbReference>
<dbReference type="CDD" id="cd01038">
    <property type="entry name" value="Endonuclease_DUF559"/>
    <property type="match status" value="1"/>
</dbReference>